<name>A0A926HMW7_9FIRM</name>
<proteinExistence type="predicted"/>
<evidence type="ECO:0000256" key="2">
    <source>
        <dbReference type="ARBA" id="ARBA00022801"/>
    </source>
</evidence>
<dbReference type="AlphaFoldDB" id="A0A926HMW7"/>
<keyword evidence="4" id="KW-1185">Reference proteome</keyword>
<dbReference type="GO" id="GO:0004540">
    <property type="term" value="F:RNA nuclease activity"/>
    <property type="evidence" value="ECO:0007669"/>
    <property type="project" value="InterPro"/>
</dbReference>
<sequence length="35" mass="4034">MMAGGGYRNGHRILYSSDGLIFATYDHYNTFYEIV</sequence>
<gene>
    <name evidence="3" type="ORF">H8699_09085</name>
</gene>
<dbReference type="EMBL" id="JACRSO010000003">
    <property type="protein sequence ID" value="MBC8529578.1"/>
    <property type="molecule type" value="Genomic_DNA"/>
</dbReference>
<evidence type="ECO:0000313" key="3">
    <source>
        <dbReference type="EMBL" id="MBC8529578.1"/>
    </source>
</evidence>
<reference evidence="3" key="1">
    <citation type="submission" date="2020-08" db="EMBL/GenBank/DDBJ databases">
        <title>Genome public.</title>
        <authorList>
            <person name="Liu C."/>
            <person name="Sun Q."/>
        </authorList>
    </citation>
    <scope>NUCLEOTIDE SEQUENCE</scope>
    <source>
        <strain evidence="3">NSJ-44</strain>
    </source>
</reference>
<dbReference type="GO" id="GO:0016787">
    <property type="term" value="F:hydrolase activity"/>
    <property type="evidence" value="ECO:0007669"/>
    <property type="project" value="UniProtKB-KW"/>
</dbReference>
<keyword evidence="1" id="KW-0540">Nuclease</keyword>
<protein>
    <submittedName>
        <fullName evidence="3">Uncharacterized protein</fullName>
    </submittedName>
</protein>
<evidence type="ECO:0000256" key="1">
    <source>
        <dbReference type="ARBA" id="ARBA00022722"/>
    </source>
</evidence>
<dbReference type="Proteomes" id="UP000654279">
    <property type="component" value="Unassembled WGS sequence"/>
</dbReference>
<accession>A0A926HMW7</accession>
<dbReference type="GO" id="GO:0003723">
    <property type="term" value="F:RNA binding"/>
    <property type="evidence" value="ECO:0007669"/>
    <property type="project" value="InterPro"/>
</dbReference>
<dbReference type="InterPro" id="IPR016191">
    <property type="entry name" value="Ribonuclease/ribotoxin"/>
</dbReference>
<keyword evidence="2" id="KW-0378">Hydrolase</keyword>
<comment type="caution">
    <text evidence="3">The sequence shown here is derived from an EMBL/GenBank/DDBJ whole genome shotgun (WGS) entry which is preliminary data.</text>
</comment>
<dbReference type="SUPFAM" id="SSF53933">
    <property type="entry name" value="Microbial ribonucleases"/>
    <property type="match status" value="1"/>
</dbReference>
<evidence type="ECO:0000313" key="4">
    <source>
        <dbReference type="Proteomes" id="UP000654279"/>
    </source>
</evidence>
<dbReference type="Gene3D" id="3.10.450.30">
    <property type="entry name" value="Microbial ribonucleases"/>
    <property type="match status" value="1"/>
</dbReference>
<organism evidence="3 4">
    <name type="scientific">Luoshenia tenuis</name>
    <dbReference type="NCBI Taxonomy" id="2763654"/>
    <lineage>
        <taxon>Bacteria</taxon>
        <taxon>Bacillati</taxon>
        <taxon>Bacillota</taxon>
        <taxon>Clostridia</taxon>
        <taxon>Christensenellales</taxon>
        <taxon>Christensenellaceae</taxon>
        <taxon>Luoshenia</taxon>
    </lineage>
</organism>